<keyword evidence="3" id="KW-0031">Aminopeptidase</keyword>
<dbReference type="GO" id="GO:0006508">
    <property type="term" value="P:proteolysis"/>
    <property type="evidence" value="ECO:0007669"/>
    <property type="project" value="InterPro"/>
</dbReference>
<dbReference type="EMBL" id="FORR01000003">
    <property type="protein sequence ID" value="SFI96597.1"/>
    <property type="molecule type" value="Genomic_DNA"/>
</dbReference>
<dbReference type="PANTHER" id="PTHR42776">
    <property type="entry name" value="SERINE PEPTIDASE S9 FAMILY MEMBER"/>
    <property type="match status" value="1"/>
</dbReference>
<dbReference type="InterPro" id="IPR001375">
    <property type="entry name" value="Peptidase_S9_cat"/>
</dbReference>
<evidence type="ECO:0000256" key="1">
    <source>
        <dbReference type="ARBA" id="ARBA00022801"/>
    </source>
</evidence>
<dbReference type="Pfam" id="PF00326">
    <property type="entry name" value="Peptidase_S9"/>
    <property type="match status" value="1"/>
</dbReference>
<dbReference type="STRING" id="46223.SAMN05421852_10376"/>
<keyword evidence="3" id="KW-0645">Protease</keyword>
<reference evidence="3 4" key="1">
    <citation type="submission" date="2016-10" db="EMBL/GenBank/DDBJ databases">
        <authorList>
            <person name="de Groot N.N."/>
        </authorList>
    </citation>
    <scope>NUCLEOTIDE SEQUENCE [LARGE SCALE GENOMIC DNA]</scope>
    <source>
        <strain evidence="3 4">DSM 44778</strain>
    </source>
</reference>
<dbReference type="OrthoDB" id="108903at2"/>
<dbReference type="SUPFAM" id="SSF69322">
    <property type="entry name" value="Tricorn protease domain 2"/>
    <property type="match status" value="1"/>
</dbReference>
<dbReference type="InterPro" id="IPR029058">
    <property type="entry name" value="AB_hydrolase_fold"/>
</dbReference>
<gene>
    <name evidence="3" type="ORF">SAMN05421852_10376</name>
</gene>
<dbReference type="AlphaFoldDB" id="A0A1I3MHU6"/>
<dbReference type="InterPro" id="IPR011042">
    <property type="entry name" value="6-blade_b-propeller_TolB-like"/>
</dbReference>
<evidence type="ECO:0000313" key="4">
    <source>
        <dbReference type="Proteomes" id="UP000199545"/>
    </source>
</evidence>
<dbReference type="Proteomes" id="UP000199545">
    <property type="component" value="Unassembled WGS sequence"/>
</dbReference>
<evidence type="ECO:0000259" key="2">
    <source>
        <dbReference type="Pfam" id="PF00326"/>
    </source>
</evidence>
<keyword evidence="4" id="KW-1185">Reference proteome</keyword>
<proteinExistence type="predicted"/>
<keyword evidence="1" id="KW-0378">Hydrolase</keyword>
<dbReference type="RefSeq" id="WP_093228406.1">
    <property type="nucleotide sequence ID" value="NZ_FORR01000003.1"/>
</dbReference>
<organism evidence="3 4">
    <name type="scientific">Thermoflavimicrobium dichotomicum</name>
    <dbReference type="NCBI Taxonomy" id="46223"/>
    <lineage>
        <taxon>Bacteria</taxon>
        <taxon>Bacillati</taxon>
        <taxon>Bacillota</taxon>
        <taxon>Bacilli</taxon>
        <taxon>Bacillales</taxon>
        <taxon>Thermoactinomycetaceae</taxon>
        <taxon>Thermoflavimicrobium</taxon>
    </lineage>
</organism>
<dbReference type="PANTHER" id="PTHR42776:SF27">
    <property type="entry name" value="DIPEPTIDYL PEPTIDASE FAMILY MEMBER 6"/>
    <property type="match status" value="1"/>
</dbReference>
<sequence length="596" mass="68834">MISFPKPDVELFFRTFHIQQFAVSRDEKQLVFSTNLNGKYDLWAMDLPHLFPYPITFQGQNCGGIHMDPQGRFLLAAFDQDGNENWQIYALPRQGGQLKPIRVNTEHKFYLEHVSADGERIYYLANHENARYLNIYRYHLKDEKEELLVEGKDAPLVRLCVSEDETKLAFLKAFANTSILAYVKTGEETICLTSEEDTEHVVHDVVFYSDDHLLLATNYGEDFSYLAQFHIKEKKLTPLLTMKKEEIRGIYYQPGCDGIYLKTCKGVQDFLYHYDLKTQALTKIPTPVSIIQQIIYTSTGTVYIAGHSSTRPANIYRKKKDQYHWEALTNYRVPGIAEEALVEPEVLTYPSYDGLEIEALFFRAHPEISNKHVILWPHGGPQHAERKQFRALFQFLLHRGYSIFAPNFRGSTGYGHSFCKMVERDWGHGPRLDNITGVEWLIQNGYADRDKLLLMGGSYGGYMALLLAGRHADYFKAVVDIFGVSNLFSFIESVPEDWKPIMKRWVGDPVEDREKLIEDSPITYVKQMTKPILIIQGANDPRVVKNESDQIVAKLRERGVKVEYLVLEDEGHGFSKKENEIQVYRSILQFFDQFIS</sequence>
<name>A0A1I3MHU6_9BACL</name>
<accession>A0A1I3MHU6</accession>
<dbReference type="Gene3D" id="2.120.10.30">
    <property type="entry name" value="TolB, C-terminal domain"/>
    <property type="match status" value="1"/>
</dbReference>
<dbReference type="GO" id="GO:0004252">
    <property type="term" value="F:serine-type endopeptidase activity"/>
    <property type="evidence" value="ECO:0007669"/>
    <property type="project" value="TreeGrafter"/>
</dbReference>
<dbReference type="Gene3D" id="3.40.50.1820">
    <property type="entry name" value="alpha/beta hydrolase"/>
    <property type="match status" value="1"/>
</dbReference>
<dbReference type="GO" id="GO:0004177">
    <property type="term" value="F:aminopeptidase activity"/>
    <property type="evidence" value="ECO:0007669"/>
    <property type="project" value="UniProtKB-KW"/>
</dbReference>
<dbReference type="SUPFAM" id="SSF53474">
    <property type="entry name" value="alpha/beta-Hydrolases"/>
    <property type="match status" value="1"/>
</dbReference>
<evidence type="ECO:0000313" key="3">
    <source>
        <dbReference type="EMBL" id="SFI96597.1"/>
    </source>
</evidence>
<protein>
    <submittedName>
        <fullName evidence="3">Dipeptidyl aminopeptidase/acylaminoacyl peptidase</fullName>
    </submittedName>
</protein>
<feature type="domain" description="Peptidase S9 prolyl oligopeptidase catalytic" evidence="2">
    <location>
        <begin position="388"/>
        <end position="594"/>
    </location>
</feature>